<dbReference type="Proteomes" id="UP000007796">
    <property type="component" value="Unassembled WGS sequence"/>
</dbReference>
<dbReference type="OrthoDB" id="9989112at2759"/>
<dbReference type="GO" id="GO:0070917">
    <property type="term" value="F:inositol phosphoceramide synthase regulator activity"/>
    <property type="evidence" value="ECO:0007669"/>
    <property type="project" value="InterPro"/>
</dbReference>
<dbReference type="GO" id="GO:0006673">
    <property type="term" value="P:inositol phosphoceramide metabolic process"/>
    <property type="evidence" value="ECO:0007669"/>
    <property type="project" value="InterPro"/>
</dbReference>
<dbReference type="PANTHER" id="PTHR28077">
    <property type="entry name" value="INOSITOL PHOSPHORYLCERAMIDE SYNTHASE REGULATORY SUBUNIT KEI1"/>
    <property type="match status" value="1"/>
</dbReference>
<evidence type="ECO:0000256" key="2">
    <source>
        <dbReference type="SAM" id="Phobius"/>
    </source>
</evidence>
<dbReference type="GO" id="GO:0070916">
    <property type="term" value="C:inositol phosphoceramide synthase complex"/>
    <property type="evidence" value="ECO:0007669"/>
    <property type="project" value="TreeGrafter"/>
</dbReference>
<sequence>MAFFSTITPWFRLPRPKTFLGFVPLQLGTGLIVLTLLFNKLTGLYGVLALITGFSLNATQLSAYFYNIAVLVTVAICLPHIRRETPLPNLVLAWVYAIDTIANAAYTTVFAIGFYNAVRAGKYGLVPGAIDSLTDATISSLAVATALIPTPTSASTIVRRDAETIATVTAGLATATANVATVTSSSIAAVTATVSPIPTAGSGGWMGAHEASASLTLVVIVTVVRVYFSLVLMSYARRVLQRYSEHVANLIPLPYDDSENDANEDKGEEGSGWASHDAGDDDIDDEEAGLNSGMRSSRGRSSRRRNHGRRSNKSGSGRGNGANPFAIGWPAGEGWKGKVGRALVTVGRGYWLNRERDDNWSRDIGAKVRSP</sequence>
<feature type="region of interest" description="Disordered" evidence="1">
    <location>
        <begin position="254"/>
        <end position="327"/>
    </location>
</feature>
<reference evidence="3 4" key="1">
    <citation type="journal article" date="2011" name="Proc. Natl. Acad. Sci. U.S.A.">
        <title>Genome and transcriptome analyses of the mountain pine beetle-fungal symbiont Grosmannia clavigera, a lodgepole pine pathogen.</title>
        <authorList>
            <person name="DiGuistini S."/>
            <person name="Wang Y."/>
            <person name="Liao N.Y."/>
            <person name="Taylor G."/>
            <person name="Tanguay P."/>
            <person name="Feau N."/>
            <person name="Henrissat B."/>
            <person name="Chan S.K."/>
            <person name="Hesse-Orce U."/>
            <person name="Alamouti S.M."/>
            <person name="Tsui C.K.M."/>
            <person name="Docking R.T."/>
            <person name="Levasseur A."/>
            <person name="Haridas S."/>
            <person name="Robertson G."/>
            <person name="Birol I."/>
            <person name="Holt R.A."/>
            <person name="Marra M.A."/>
            <person name="Hamelin R.C."/>
            <person name="Hirst M."/>
            <person name="Jones S.J.M."/>
            <person name="Bohlmann J."/>
            <person name="Breuil C."/>
        </authorList>
    </citation>
    <scope>NUCLEOTIDE SEQUENCE [LARGE SCALE GENOMIC DNA]</scope>
    <source>
        <strain evidence="4">kw1407 / UAMH 11150</strain>
    </source>
</reference>
<evidence type="ECO:0000313" key="3">
    <source>
        <dbReference type="EMBL" id="EFW99071.1"/>
    </source>
</evidence>
<dbReference type="AlphaFoldDB" id="F0XSQ3"/>
<feature type="transmembrane region" description="Helical" evidence="2">
    <location>
        <begin position="90"/>
        <end position="115"/>
    </location>
</feature>
<feature type="transmembrane region" description="Helical" evidence="2">
    <location>
        <begin position="215"/>
        <end position="236"/>
    </location>
</feature>
<dbReference type="eggNOG" id="ENOG502RTPU">
    <property type="taxonomic scope" value="Eukaryota"/>
</dbReference>
<dbReference type="STRING" id="655863.F0XSQ3"/>
<keyword evidence="2" id="KW-0812">Transmembrane</keyword>
<dbReference type="InParanoid" id="F0XSQ3"/>
<keyword evidence="4" id="KW-1185">Reference proteome</keyword>
<evidence type="ECO:0000313" key="4">
    <source>
        <dbReference type="Proteomes" id="UP000007796"/>
    </source>
</evidence>
<feature type="transmembrane region" description="Helical" evidence="2">
    <location>
        <begin position="58"/>
        <end position="78"/>
    </location>
</feature>
<evidence type="ECO:0000256" key="1">
    <source>
        <dbReference type="SAM" id="MobiDB-lite"/>
    </source>
</evidence>
<name>F0XSQ3_GROCL</name>
<keyword evidence="2" id="KW-0472">Membrane</keyword>
<accession>F0XSQ3</accession>
<keyword evidence="2" id="KW-1133">Transmembrane helix</keyword>
<dbReference type="RefSeq" id="XP_014168554.1">
    <property type="nucleotide sequence ID" value="XM_014313079.1"/>
</dbReference>
<feature type="compositionally biased region" description="Basic residues" evidence="1">
    <location>
        <begin position="297"/>
        <end position="312"/>
    </location>
</feature>
<dbReference type="EMBL" id="GL629997">
    <property type="protein sequence ID" value="EFW99071.1"/>
    <property type="molecule type" value="Genomic_DNA"/>
</dbReference>
<dbReference type="GO" id="GO:0000139">
    <property type="term" value="C:Golgi membrane"/>
    <property type="evidence" value="ECO:0007669"/>
    <property type="project" value="TreeGrafter"/>
</dbReference>
<dbReference type="PANTHER" id="PTHR28077:SF1">
    <property type="entry name" value="INOSITOL PHOSPHORYLCERAMIDE SYNTHASE REGULATORY SUBUNIT KEI1"/>
    <property type="match status" value="1"/>
</dbReference>
<protein>
    <submittedName>
        <fullName evidence="3">Duf1753 domain containing protein</fullName>
    </submittedName>
</protein>
<gene>
    <name evidence="3" type="ORF">CMQ_5492</name>
</gene>
<dbReference type="GeneID" id="25978820"/>
<organism evidence="4">
    <name type="scientific">Grosmannia clavigera (strain kw1407 / UAMH 11150)</name>
    <name type="common">Blue stain fungus</name>
    <name type="synonym">Graphiocladiella clavigera</name>
    <dbReference type="NCBI Taxonomy" id="655863"/>
    <lineage>
        <taxon>Eukaryota</taxon>
        <taxon>Fungi</taxon>
        <taxon>Dikarya</taxon>
        <taxon>Ascomycota</taxon>
        <taxon>Pezizomycotina</taxon>
        <taxon>Sordariomycetes</taxon>
        <taxon>Sordariomycetidae</taxon>
        <taxon>Ophiostomatales</taxon>
        <taxon>Ophiostomataceae</taxon>
        <taxon>Leptographium</taxon>
    </lineage>
</organism>
<dbReference type="Pfam" id="PF08552">
    <property type="entry name" value="Kei1"/>
    <property type="match status" value="1"/>
</dbReference>
<proteinExistence type="predicted"/>
<dbReference type="HOGENOM" id="CLU_047267_0_0_1"/>
<feature type="compositionally biased region" description="Acidic residues" evidence="1">
    <location>
        <begin position="279"/>
        <end position="288"/>
    </location>
</feature>
<dbReference type="InterPro" id="IPR013862">
    <property type="entry name" value="Kei1"/>
</dbReference>